<dbReference type="CDD" id="cd09212">
    <property type="entry name" value="PUB"/>
    <property type="match status" value="1"/>
</dbReference>
<dbReference type="GO" id="GO:0043130">
    <property type="term" value="F:ubiquitin binding"/>
    <property type="evidence" value="ECO:0007669"/>
    <property type="project" value="InterPro"/>
</dbReference>
<dbReference type="SMART" id="SM00546">
    <property type="entry name" value="CUE"/>
    <property type="match status" value="2"/>
</dbReference>
<feature type="domain" description="CUE" evidence="1">
    <location>
        <begin position="1"/>
        <end position="41"/>
    </location>
</feature>
<dbReference type="CDD" id="cd14279">
    <property type="entry name" value="CUE"/>
    <property type="match status" value="2"/>
</dbReference>
<dbReference type="InterPro" id="IPR003892">
    <property type="entry name" value="CUE"/>
</dbReference>
<dbReference type="Proteomes" id="UP000023152">
    <property type="component" value="Unassembled WGS sequence"/>
</dbReference>
<keyword evidence="3" id="KW-1185">Reference proteome</keyword>
<comment type="caution">
    <text evidence="2">The sequence shown here is derived from an EMBL/GenBank/DDBJ whole genome shotgun (WGS) entry which is preliminary data.</text>
</comment>
<dbReference type="AlphaFoldDB" id="X6N794"/>
<evidence type="ECO:0000313" key="3">
    <source>
        <dbReference type="Proteomes" id="UP000023152"/>
    </source>
</evidence>
<reference evidence="2 3" key="1">
    <citation type="journal article" date="2013" name="Curr. Biol.">
        <title>The Genome of the Foraminiferan Reticulomyxa filosa.</title>
        <authorList>
            <person name="Glockner G."/>
            <person name="Hulsmann N."/>
            <person name="Schleicher M."/>
            <person name="Noegel A.A."/>
            <person name="Eichinger L."/>
            <person name="Gallinger C."/>
            <person name="Pawlowski J."/>
            <person name="Sierra R."/>
            <person name="Euteneuer U."/>
            <person name="Pillet L."/>
            <person name="Moustafa A."/>
            <person name="Platzer M."/>
            <person name="Groth M."/>
            <person name="Szafranski K."/>
            <person name="Schliwa M."/>
        </authorList>
    </citation>
    <scope>NUCLEOTIDE SEQUENCE [LARGE SCALE GENOMIC DNA]</scope>
</reference>
<name>X6N794_RETFI</name>
<dbReference type="InterPro" id="IPR036339">
    <property type="entry name" value="PUB-like_dom_sf"/>
</dbReference>
<dbReference type="PROSITE" id="PS51140">
    <property type="entry name" value="CUE"/>
    <property type="match status" value="2"/>
</dbReference>
<dbReference type="SUPFAM" id="SSF143503">
    <property type="entry name" value="PUG domain-like"/>
    <property type="match status" value="1"/>
</dbReference>
<gene>
    <name evidence="2" type="ORF">RFI_15573</name>
</gene>
<feature type="domain" description="CUE" evidence="1">
    <location>
        <begin position="57"/>
        <end position="99"/>
    </location>
</feature>
<dbReference type="SUPFAM" id="SSF46934">
    <property type="entry name" value="UBA-like"/>
    <property type="match status" value="1"/>
</dbReference>
<proteinExistence type="predicted"/>
<accession>X6N794</accession>
<organism evidence="2 3">
    <name type="scientific">Reticulomyxa filosa</name>
    <dbReference type="NCBI Taxonomy" id="46433"/>
    <lineage>
        <taxon>Eukaryota</taxon>
        <taxon>Sar</taxon>
        <taxon>Rhizaria</taxon>
        <taxon>Retaria</taxon>
        <taxon>Foraminifera</taxon>
        <taxon>Monothalamids</taxon>
        <taxon>Reticulomyxidae</taxon>
        <taxon>Reticulomyxa</taxon>
    </lineage>
</organism>
<evidence type="ECO:0000313" key="2">
    <source>
        <dbReference type="EMBL" id="ETO21629.1"/>
    </source>
</evidence>
<dbReference type="Gene3D" id="1.10.8.10">
    <property type="entry name" value="DNA helicase RuvA subunit, C-terminal domain"/>
    <property type="match status" value="1"/>
</dbReference>
<dbReference type="InterPro" id="IPR009060">
    <property type="entry name" value="UBA-like_sf"/>
</dbReference>
<evidence type="ECO:0000259" key="1">
    <source>
        <dbReference type="PROSITE" id="PS51140"/>
    </source>
</evidence>
<dbReference type="Pfam" id="PF02845">
    <property type="entry name" value="CUE"/>
    <property type="match status" value="1"/>
</dbReference>
<dbReference type="EMBL" id="ASPP01011441">
    <property type="protein sequence ID" value="ETO21629.1"/>
    <property type="molecule type" value="Genomic_DNA"/>
</dbReference>
<dbReference type="Gene3D" id="1.20.58.2190">
    <property type="match status" value="1"/>
</dbReference>
<protein>
    <recommendedName>
        <fullName evidence="1">CUE domain-containing protein</fullName>
    </recommendedName>
</protein>
<sequence length="230" mass="26089">MDAQQLHNLFPLVDPSLIEEVLEGNDGDVESAKEQLQMINDSYKCESAEKKEEGGDDNDSGVAQLHREFPAVPQETIEAFLSEAHGNVSDASELLKMWVETQTTAMKEEKRAARASKDLKRPGWLTADEVSLDMLMKIIGTIVDHPSEMKYRKINMRKIREMMSKSLQQSNSSHGSGDDSKIHSSYLYLQKMLLSVGFQATSDDQYLQLNDDQLNIDQLKLLHVQLQNRY</sequence>